<name>A0A401ILE5_APHSA</name>
<comment type="caution">
    <text evidence="1">The sequence shown here is derived from an EMBL/GenBank/DDBJ whole genome shotgun (WGS) entry which is preliminary data.</text>
</comment>
<dbReference type="AlphaFoldDB" id="A0A401ILE5"/>
<accession>A0A401ILE5</accession>
<keyword evidence="2" id="KW-1185">Reference proteome</keyword>
<reference evidence="2" key="1">
    <citation type="submission" date="2017-05" db="EMBL/GenBank/DDBJ databases">
        <title>Physiological properties and genetic analysis related to exopolysaccharide production of fresh-water unicellular cyanobacterium Aphanothece sacrum, Suizenji Nori, that has been cultured as a food source in Japan.</title>
        <authorList>
            <person name="Kanesaki Y."/>
            <person name="Yoshikawa S."/>
            <person name="Ohki K."/>
        </authorList>
    </citation>
    <scope>NUCLEOTIDE SEQUENCE [LARGE SCALE GENOMIC DNA]</scope>
    <source>
        <strain evidence="2">FPU1</strain>
    </source>
</reference>
<dbReference type="Proteomes" id="UP000287247">
    <property type="component" value="Unassembled WGS sequence"/>
</dbReference>
<proteinExistence type="predicted"/>
<organism evidence="1 2">
    <name type="scientific">Aphanothece sacrum FPU1</name>
    <dbReference type="NCBI Taxonomy" id="1920663"/>
    <lineage>
        <taxon>Bacteria</taxon>
        <taxon>Bacillati</taxon>
        <taxon>Cyanobacteriota</taxon>
        <taxon>Cyanophyceae</taxon>
        <taxon>Oscillatoriophycideae</taxon>
        <taxon>Chroococcales</taxon>
        <taxon>Aphanothecaceae</taxon>
        <taxon>Aphanothece</taxon>
    </lineage>
</organism>
<protein>
    <submittedName>
        <fullName evidence="1">Uncharacterized protein</fullName>
    </submittedName>
</protein>
<gene>
    <name evidence="1" type="ORF">AsFPU1_3498</name>
</gene>
<dbReference type="EMBL" id="BDQK01000015">
    <property type="protein sequence ID" value="GBF82072.1"/>
    <property type="molecule type" value="Genomic_DNA"/>
</dbReference>
<evidence type="ECO:0000313" key="1">
    <source>
        <dbReference type="EMBL" id="GBF82072.1"/>
    </source>
</evidence>
<evidence type="ECO:0000313" key="2">
    <source>
        <dbReference type="Proteomes" id="UP000287247"/>
    </source>
</evidence>
<sequence>MNCVFSESSSWIVPTDEKKPIINGQTISNKVFQVLGAFKVNPCLYVKKQQF</sequence>